<gene>
    <name evidence="2" type="ORF">AWR27_03625</name>
</gene>
<dbReference type="STRING" id="1178516.AWR27_03625"/>
<sequence length="151" mass="17403">MDMNKYKAVSQLLLVFLASTPFWAFQQYNLSKNGLYGVYRVSRMTAYTDGKAVNDVELPVFMFTDTLSATVSISPLKEGMVDIQVRQFKNSTVQLYYTLGDVHVKDSLDNYLFFLGRKKLGILVKNRLTIDMTDDNEGRRRRSVFECIKDN</sequence>
<dbReference type="KEGG" id="smon:AWR27_03625"/>
<dbReference type="EMBL" id="CP014263">
    <property type="protein sequence ID" value="AQG78510.1"/>
    <property type="molecule type" value="Genomic_DNA"/>
</dbReference>
<keyword evidence="3" id="KW-1185">Reference proteome</keyword>
<keyword evidence="1" id="KW-0732">Signal</keyword>
<feature type="chain" id="PRO_5012501488" evidence="1">
    <location>
        <begin position="25"/>
        <end position="151"/>
    </location>
</feature>
<evidence type="ECO:0000256" key="1">
    <source>
        <dbReference type="SAM" id="SignalP"/>
    </source>
</evidence>
<dbReference type="Proteomes" id="UP000187941">
    <property type="component" value="Chromosome"/>
</dbReference>
<reference evidence="2 3" key="1">
    <citation type="submission" date="2016-01" db="EMBL/GenBank/DDBJ databases">
        <authorList>
            <person name="Oliw E.H."/>
        </authorList>
    </citation>
    <scope>NUCLEOTIDE SEQUENCE [LARGE SCALE GENOMIC DNA]</scope>
    <source>
        <strain evidence="2 3">DY10</strain>
    </source>
</reference>
<organism evidence="2 3">
    <name type="scientific">Spirosoma montaniterrae</name>
    <dbReference type="NCBI Taxonomy" id="1178516"/>
    <lineage>
        <taxon>Bacteria</taxon>
        <taxon>Pseudomonadati</taxon>
        <taxon>Bacteroidota</taxon>
        <taxon>Cytophagia</taxon>
        <taxon>Cytophagales</taxon>
        <taxon>Cytophagaceae</taxon>
        <taxon>Spirosoma</taxon>
    </lineage>
</organism>
<feature type="signal peptide" evidence="1">
    <location>
        <begin position="1"/>
        <end position="24"/>
    </location>
</feature>
<protein>
    <submittedName>
        <fullName evidence="2">Uncharacterized protein</fullName>
    </submittedName>
</protein>
<proteinExistence type="predicted"/>
<evidence type="ECO:0000313" key="3">
    <source>
        <dbReference type="Proteomes" id="UP000187941"/>
    </source>
</evidence>
<dbReference type="AlphaFoldDB" id="A0A1P9WT43"/>
<accession>A0A1P9WT43</accession>
<evidence type="ECO:0000313" key="2">
    <source>
        <dbReference type="EMBL" id="AQG78510.1"/>
    </source>
</evidence>
<name>A0A1P9WT43_9BACT</name>